<dbReference type="SUPFAM" id="SSF51126">
    <property type="entry name" value="Pectin lyase-like"/>
    <property type="match status" value="1"/>
</dbReference>
<feature type="transmembrane region" description="Helical" evidence="1">
    <location>
        <begin position="951"/>
        <end position="968"/>
    </location>
</feature>
<evidence type="ECO:0000256" key="1">
    <source>
        <dbReference type="SAM" id="Phobius"/>
    </source>
</evidence>
<evidence type="ECO:0000313" key="3">
    <source>
        <dbReference type="EnsemblMetazoa" id="Aqu2.1.41968_001"/>
    </source>
</evidence>
<accession>A0A1X7VRB6</accession>
<feature type="transmembrane region" description="Helical" evidence="1">
    <location>
        <begin position="868"/>
        <end position="893"/>
    </location>
</feature>
<evidence type="ECO:0008006" key="4">
    <source>
        <dbReference type="Google" id="ProtNLM"/>
    </source>
</evidence>
<dbReference type="Gene3D" id="2.160.20.10">
    <property type="entry name" value="Single-stranded right-handed beta-helix, Pectin lyase-like"/>
    <property type="match status" value="1"/>
</dbReference>
<proteinExistence type="predicted"/>
<dbReference type="EnsemblMetazoa" id="Aqu2.1.41968_001">
    <property type="protein sequence ID" value="Aqu2.1.41968_001"/>
    <property type="gene ID" value="Aqu2.1.41968"/>
</dbReference>
<reference evidence="3" key="1">
    <citation type="submission" date="2017-05" db="UniProtKB">
        <authorList>
            <consortium name="EnsemblMetazoa"/>
        </authorList>
    </citation>
    <scope>IDENTIFICATION</scope>
</reference>
<keyword evidence="2" id="KW-0732">Signal</keyword>
<dbReference type="AlphaFoldDB" id="A0A1X7VRB6"/>
<dbReference type="InterPro" id="IPR006626">
    <property type="entry name" value="PbH1"/>
</dbReference>
<dbReference type="SMART" id="SM00710">
    <property type="entry name" value="PbH1"/>
    <property type="match status" value="5"/>
</dbReference>
<organism evidence="3">
    <name type="scientific">Amphimedon queenslandica</name>
    <name type="common">Sponge</name>
    <dbReference type="NCBI Taxonomy" id="400682"/>
    <lineage>
        <taxon>Eukaryota</taxon>
        <taxon>Metazoa</taxon>
        <taxon>Porifera</taxon>
        <taxon>Demospongiae</taxon>
        <taxon>Heteroscleromorpha</taxon>
        <taxon>Haplosclerida</taxon>
        <taxon>Niphatidae</taxon>
        <taxon>Amphimedon</taxon>
    </lineage>
</organism>
<feature type="signal peptide" evidence="2">
    <location>
        <begin position="1"/>
        <end position="20"/>
    </location>
</feature>
<feature type="chain" id="PRO_5010889215" description="Right handed beta helix domain-containing protein" evidence="2">
    <location>
        <begin position="21"/>
        <end position="1039"/>
    </location>
</feature>
<dbReference type="OrthoDB" id="5989148at2759"/>
<sequence length="1039" mass="114203">MESRSIVFLLCLCSISGALAKTWIVSPTENCSRANCHNLSYYTGDPSLYFSTDTTLIFLEGVHYLYEPVTISGVSNLTLQGEGILQDGSHWTVRESTVVIHCLNSEAGLFFVNWTGITINSITFESCGAKIINESQLGSDINTHYSSVPYGWEFGVGLQAYHTLLFVNGSDLTLESVTVQNGTGYGLTIVNSYDITINRSYFYKNNYRYLCNESYDQAGGNIRITHLPLLSSSRCPRVKEIESVILIRDTRVSFGVNQRICDPYFMASSENLTTYARYTLPVGGGIGLVAADYSCNKFRYKLENIVAYKNYAYYSGSNFALIFYPVPISISGMLSTRGFTASDCPVQDPSSIMSKGSGMIFSVFDSLESGINSELNITGLVSSNNIALIGSGLYISTHTKRSWSSINIKSSNFTRNNVRYIGASAVYIERRDIAEISSSLIVSLTDVSINETVNSLPNYENPYNGALSLSNIDCVINGLVIANSANIRGLSLASSRVFVQGDNLIHNNTALFGSGGGVYMDPYSYFIFQPPANLTFSRNYADQYGGGIYISPRANRVFSPPCFFQIDSLLPLPEVRLIADGNTANITGTFISGGELVYCFFVTNFYYSYCRNSPQLSCSYNVMQNFIVPNTSTQDRFFISSVPVAVLLCNDSDNIILYVRNKAVSVMPGQSFALKLVVLSETYGIAPGKIHSSANGVTTTNSIKANCTEISFTYYKPIGVRNIHISLTTDQSVAYIHQSTTPLCVNLTYADCPPFFQLVSNSANSSICGCNRYISNATESAVCNINTTMITTTYNEVTNWIGYDNNSSCTFVGQCPFGYCKDEEVTFTVNDVDKQCALDRSGVLCGGCAEGFSIKLGSNECGQCSNGYLSLLLVFGIAGIVLVIFLILLNLTVTIGTINGLIFYANIAKIVEPILFQTDSILVLSQFISWINLDFGVKVCFYDGMTPSQKIWWQFAFPIYIWIIIGKFDPKASLKKIMEFRLSNDSNTSSASLIPNEGTADDTQVVDTGYVSADSQVPKVKRYSKYRNSALDLMDDFIN</sequence>
<dbReference type="InterPro" id="IPR011050">
    <property type="entry name" value="Pectin_lyase_fold/virulence"/>
</dbReference>
<protein>
    <recommendedName>
        <fullName evidence="4">Right handed beta helix domain-containing protein</fullName>
    </recommendedName>
</protein>
<evidence type="ECO:0000256" key="2">
    <source>
        <dbReference type="SAM" id="SignalP"/>
    </source>
</evidence>
<keyword evidence="1" id="KW-0812">Transmembrane</keyword>
<feature type="transmembrane region" description="Helical" evidence="1">
    <location>
        <begin position="914"/>
        <end position="931"/>
    </location>
</feature>
<dbReference type="InterPro" id="IPR012334">
    <property type="entry name" value="Pectin_lyas_fold"/>
</dbReference>
<name>A0A1X7VRB6_AMPQE</name>
<dbReference type="InParanoid" id="A0A1X7VRB6"/>
<keyword evidence="1" id="KW-1133">Transmembrane helix</keyword>
<keyword evidence="1" id="KW-0472">Membrane</keyword>